<evidence type="ECO:0000259" key="6">
    <source>
        <dbReference type="PROSITE" id="PS50262"/>
    </source>
</evidence>
<feature type="transmembrane region" description="Helical" evidence="5">
    <location>
        <begin position="63"/>
        <end position="81"/>
    </location>
</feature>
<name>A0A815IXS1_9BILA</name>
<keyword evidence="3 5" id="KW-1133">Transmembrane helix</keyword>
<dbReference type="InterPro" id="IPR017452">
    <property type="entry name" value="GPCR_Rhodpsn_7TM"/>
</dbReference>
<dbReference type="PROSITE" id="PS50262">
    <property type="entry name" value="G_PROTEIN_RECEP_F1_2"/>
    <property type="match status" value="1"/>
</dbReference>
<dbReference type="EMBL" id="CAJNOE010001014">
    <property type="protein sequence ID" value="CAF1374337.1"/>
    <property type="molecule type" value="Genomic_DNA"/>
</dbReference>
<dbReference type="InterPro" id="IPR052954">
    <property type="entry name" value="GPCR-Ligand_Int"/>
</dbReference>
<dbReference type="EMBL" id="CAJOAY010000556">
    <property type="protein sequence ID" value="CAF3691269.1"/>
    <property type="molecule type" value="Genomic_DNA"/>
</dbReference>
<evidence type="ECO:0000313" key="9">
    <source>
        <dbReference type="EMBL" id="CAF3691269.1"/>
    </source>
</evidence>
<evidence type="ECO:0000313" key="7">
    <source>
        <dbReference type="EMBL" id="CAF1374337.1"/>
    </source>
</evidence>
<dbReference type="GO" id="GO:0016020">
    <property type="term" value="C:membrane"/>
    <property type="evidence" value="ECO:0007669"/>
    <property type="project" value="UniProtKB-SubCell"/>
</dbReference>
<evidence type="ECO:0000256" key="3">
    <source>
        <dbReference type="ARBA" id="ARBA00022989"/>
    </source>
</evidence>
<dbReference type="Proteomes" id="UP000663860">
    <property type="component" value="Unassembled WGS sequence"/>
</dbReference>
<dbReference type="EMBL" id="CAJNON010001378">
    <property type="protein sequence ID" value="CAF1457416.1"/>
    <property type="molecule type" value="Genomic_DNA"/>
</dbReference>
<feature type="transmembrane region" description="Helical" evidence="5">
    <location>
        <begin position="134"/>
        <end position="160"/>
    </location>
</feature>
<evidence type="ECO:0000256" key="5">
    <source>
        <dbReference type="SAM" id="Phobius"/>
    </source>
</evidence>
<dbReference type="PANTHER" id="PTHR46641">
    <property type="entry name" value="FMRFAMIDE RECEPTOR-RELATED"/>
    <property type="match status" value="1"/>
</dbReference>
<accession>A0A815IXS1</accession>
<keyword evidence="2 5" id="KW-0812">Transmembrane</keyword>
<dbReference type="SUPFAM" id="SSF81321">
    <property type="entry name" value="Family A G protein-coupled receptor-like"/>
    <property type="match status" value="1"/>
</dbReference>
<feature type="transmembrane region" description="Helical" evidence="5">
    <location>
        <begin position="276"/>
        <end position="302"/>
    </location>
</feature>
<dbReference type="PANTHER" id="PTHR46641:SF2">
    <property type="entry name" value="FMRFAMIDE RECEPTOR"/>
    <property type="match status" value="1"/>
</dbReference>
<gene>
    <name evidence="7" type="ORF">IZO911_LOCUS38043</name>
    <name evidence="10" type="ORF">KXQ929_LOCUS28150</name>
    <name evidence="9" type="ORF">OKA104_LOCUS11824</name>
    <name evidence="8" type="ORF">VCS650_LOCUS39839</name>
</gene>
<evidence type="ECO:0000313" key="11">
    <source>
        <dbReference type="Proteomes" id="UP000663860"/>
    </source>
</evidence>
<organism evidence="7 11">
    <name type="scientific">Adineta steineri</name>
    <dbReference type="NCBI Taxonomy" id="433720"/>
    <lineage>
        <taxon>Eukaryota</taxon>
        <taxon>Metazoa</taxon>
        <taxon>Spiralia</taxon>
        <taxon>Gnathifera</taxon>
        <taxon>Rotifera</taxon>
        <taxon>Eurotatoria</taxon>
        <taxon>Bdelloidea</taxon>
        <taxon>Adinetida</taxon>
        <taxon>Adinetidae</taxon>
        <taxon>Adineta</taxon>
    </lineage>
</organism>
<reference evidence="7" key="1">
    <citation type="submission" date="2021-02" db="EMBL/GenBank/DDBJ databases">
        <authorList>
            <person name="Nowell W R."/>
        </authorList>
    </citation>
    <scope>NUCLEOTIDE SEQUENCE</scope>
</reference>
<feature type="transmembrane region" description="Helical" evidence="5">
    <location>
        <begin position="93"/>
        <end position="114"/>
    </location>
</feature>
<evidence type="ECO:0000256" key="1">
    <source>
        <dbReference type="ARBA" id="ARBA00004370"/>
    </source>
</evidence>
<comment type="subcellular location">
    <subcellularLocation>
        <location evidence="1">Membrane</location>
    </subcellularLocation>
</comment>
<comment type="caution">
    <text evidence="7">The sequence shown here is derived from an EMBL/GenBank/DDBJ whole genome shotgun (WGS) entry which is preliminary data.</text>
</comment>
<feature type="transmembrane region" description="Helical" evidence="5">
    <location>
        <begin position="180"/>
        <end position="202"/>
    </location>
</feature>
<dbReference type="OrthoDB" id="9993158at2759"/>
<dbReference type="Proteomes" id="UP000663891">
    <property type="component" value="Unassembled WGS sequence"/>
</dbReference>
<evidence type="ECO:0000256" key="2">
    <source>
        <dbReference type="ARBA" id="ARBA00022692"/>
    </source>
</evidence>
<feature type="domain" description="G-protein coupled receptors family 1 profile" evidence="6">
    <location>
        <begin position="33"/>
        <end position="299"/>
    </location>
</feature>
<feature type="transmembrane region" description="Helical" evidence="5">
    <location>
        <begin position="240"/>
        <end position="264"/>
    </location>
</feature>
<dbReference type="EMBL" id="CAJOBB010002746">
    <property type="protein sequence ID" value="CAF3995257.1"/>
    <property type="molecule type" value="Genomic_DNA"/>
</dbReference>
<evidence type="ECO:0000313" key="10">
    <source>
        <dbReference type="EMBL" id="CAF3995257.1"/>
    </source>
</evidence>
<dbReference type="Proteomes" id="UP000663868">
    <property type="component" value="Unassembled WGS sequence"/>
</dbReference>
<sequence length="317" mass="36255">MSSSLDYNAYLALIEKNLYAIGGPIIIILGTICSIISLFVFCQKKLRKNPCAIYFISINISNLFYMYSSILIISLSFGYNIDLSSYNIITCRLLYYCSLLFDCLSAFYLILASLDRVLVTSPNALTRQRSTLRLAYKSVIIGTLFWMLFHSHTLFLVDFYELAPGYFVCYFQPGLYANLIGYYSTIIRGILMFALLIIFGIWTGKNLQNVNRHRVIPIAHTSVNTLGNQENIIRSKNRQFALMLLMEILINIVFYAMLSITGIYEQIATSESQTTFYYFIRLIASFIGNIPLCASFMGNLFISKTFRSEVKRILSCK</sequence>
<proteinExistence type="predicted"/>
<dbReference type="AlphaFoldDB" id="A0A815IXS1"/>
<protein>
    <recommendedName>
        <fullName evidence="6">G-protein coupled receptors family 1 profile domain-containing protein</fullName>
    </recommendedName>
</protein>
<dbReference type="Proteomes" id="UP000663881">
    <property type="component" value="Unassembled WGS sequence"/>
</dbReference>
<feature type="transmembrane region" description="Helical" evidence="5">
    <location>
        <begin position="20"/>
        <end position="42"/>
    </location>
</feature>
<evidence type="ECO:0000256" key="4">
    <source>
        <dbReference type="ARBA" id="ARBA00023136"/>
    </source>
</evidence>
<evidence type="ECO:0000313" key="8">
    <source>
        <dbReference type="EMBL" id="CAF1457416.1"/>
    </source>
</evidence>
<dbReference type="Gene3D" id="1.20.1070.10">
    <property type="entry name" value="Rhodopsin 7-helix transmembrane proteins"/>
    <property type="match status" value="1"/>
</dbReference>
<keyword evidence="4 5" id="KW-0472">Membrane</keyword>